<feature type="compositionally biased region" description="Low complexity" evidence="1">
    <location>
        <begin position="887"/>
        <end position="900"/>
    </location>
</feature>
<name>A0A9W8XR67_9PLEO</name>
<keyword evidence="2" id="KW-1133">Transmembrane helix</keyword>
<feature type="region of interest" description="Disordered" evidence="1">
    <location>
        <begin position="1180"/>
        <end position="1236"/>
    </location>
</feature>
<proteinExistence type="predicted"/>
<dbReference type="GeneID" id="80905703"/>
<dbReference type="RefSeq" id="XP_056074456.1">
    <property type="nucleotide sequence ID" value="XM_056210983.1"/>
</dbReference>
<feature type="compositionally biased region" description="Pro residues" evidence="1">
    <location>
        <begin position="715"/>
        <end position="725"/>
    </location>
</feature>
<feature type="compositionally biased region" description="Polar residues" evidence="1">
    <location>
        <begin position="543"/>
        <end position="558"/>
    </location>
</feature>
<feature type="region of interest" description="Disordered" evidence="1">
    <location>
        <begin position="543"/>
        <end position="572"/>
    </location>
</feature>
<reference evidence="3" key="1">
    <citation type="submission" date="2022-10" db="EMBL/GenBank/DDBJ databases">
        <title>Tapping the CABI collections for fungal endophytes: first genome assemblies for Collariella, Neodidymelliopsis, Ascochyta clinopodiicola, Didymella pomorum, Didymosphaeria variabile, Neocosmospora piperis and Neocucurbitaria cava.</title>
        <authorList>
            <person name="Hill R."/>
        </authorList>
    </citation>
    <scope>NUCLEOTIDE SEQUENCE</scope>
    <source>
        <strain evidence="3">IMI 356815</strain>
    </source>
</reference>
<feature type="compositionally biased region" description="Polar residues" evidence="1">
    <location>
        <begin position="689"/>
        <end position="699"/>
    </location>
</feature>
<feature type="region of interest" description="Disordered" evidence="1">
    <location>
        <begin position="851"/>
        <end position="917"/>
    </location>
</feature>
<feature type="compositionally biased region" description="Polar residues" evidence="1">
    <location>
        <begin position="1050"/>
        <end position="1063"/>
    </location>
</feature>
<feature type="compositionally biased region" description="Polar residues" evidence="1">
    <location>
        <begin position="782"/>
        <end position="794"/>
    </location>
</feature>
<feature type="compositionally biased region" description="Polar residues" evidence="1">
    <location>
        <begin position="127"/>
        <end position="140"/>
    </location>
</feature>
<feature type="region of interest" description="Disordered" evidence="1">
    <location>
        <begin position="339"/>
        <end position="396"/>
    </location>
</feature>
<feature type="compositionally biased region" description="Low complexity" evidence="1">
    <location>
        <begin position="741"/>
        <end position="752"/>
    </location>
</feature>
<gene>
    <name evidence="3" type="ORF">N0V89_002173</name>
</gene>
<feature type="transmembrane region" description="Helical" evidence="2">
    <location>
        <begin position="1316"/>
        <end position="1338"/>
    </location>
</feature>
<dbReference type="OrthoDB" id="5353066at2759"/>
<feature type="region of interest" description="Disordered" evidence="1">
    <location>
        <begin position="1"/>
        <end position="61"/>
    </location>
</feature>
<keyword evidence="4" id="KW-1185">Reference proteome</keyword>
<feature type="compositionally biased region" description="Basic and acidic residues" evidence="1">
    <location>
        <begin position="35"/>
        <end position="46"/>
    </location>
</feature>
<keyword evidence="2" id="KW-0472">Membrane</keyword>
<evidence type="ECO:0000256" key="1">
    <source>
        <dbReference type="SAM" id="MobiDB-lite"/>
    </source>
</evidence>
<evidence type="ECO:0000256" key="2">
    <source>
        <dbReference type="SAM" id="Phobius"/>
    </source>
</evidence>
<feature type="compositionally biased region" description="Pro residues" evidence="1">
    <location>
        <begin position="344"/>
        <end position="357"/>
    </location>
</feature>
<feature type="compositionally biased region" description="Polar residues" evidence="1">
    <location>
        <begin position="172"/>
        <end position="209"/>
    </location>
</feature>
<evidence type="ECO:0000313" key="3">
    <source>
        <dbReference type="EMBL" id="KAJ4357597.1"/>
    </source>
</evidence>
<feature type="compositionally biased region" description="Polar residues" evidence="1">
    <location>
        <begin position="753"/>
        <end position="767"/>
    </location>
</feature>
<dbReference type="EMBL" id="JAPEUX010000002">
    <property type="protein sequence ID" value="KAJ4357597.1"/>
    <property type="molecule type" value="Genomic_DNA"/>
</dbReference>
<evidence type="ECO:0000313" key="4">
    <source>
        <dbReference type="Proteomes" id="UP001140513"/>
    </source>
</evidence>
<accession>A0A9W8XR67</accession>
<feature type="region of interest" description="Disordered" evidence="1">
    <location>
        <begin position="688"/>
        <end position="812"/>
    </location>
</feature>
<comment type="caution">
    <text evidence="3">The sequence shown here is derived from an EMBL/GenBank/DDBJ whole genome shotgun (WGS) entry which is preliminary data.</text>
</comment>
<feature type="region of interest" description="Disordered" evidence="1">
    <location>
        <begin position="126"/>
        <end position="234"/>
    </location>
</feature>
<protein>
    <submittedName>
        <fullName evidence="3">Uncharacterized protein</fullName>
    </submittedName>
</protein>
<feature type="transmembrane region" description="Helical" evidence="2">
    <location>
        <begin position="1359"/>
        <end position="1386"/>
    </location>
</feature>
<sequence>MTAYSHSPRVHAVNPADPVHSPHHSFHSSSSSRLSVRDLTLHEYRKQQNSPAPQATPPGRTLRRKAAASGLKEVERVPLVSKTPLSAFRVPPRPLHISQSTHSLFAYQQLPPSPPHQDDLSADELVRSQSAEPSRRSTTAAKVREFKPIKRLPKPLSSGRGPLPISPAPLASMTSNQPRLSPLQTTSYPSFETSIPNDDSQPTPSSVSLSKFPRPPNFADPSLSPPIDETEPPRVNTISFASTAPATPPATPAVIHYRGASFDLVNPHSSLVLDNIVTPSREIDSSEYLPLRSSEDPLVFSEVVTSPPLPANADSTRWLRNARFTATFPLPMHLLSPDEATNIPPSPNLDLPLPPTPVAHSPGPSAFDSPVLSPETRATASPCTDRRPASDSRFSLKQLTRSLTQRFSKVPEKAHEEELQEFSESRVSLASASFEGDFPRPLERSYRAVTPRSGTLPDEPITPISPLDQVFHIMDQRSSPASVAQHRNFAQRAFSAPLSSMVPDDSSAEIGRAGDQRRDALESDFAARPYYDDLASIYPSSSIYTSESRRQSNVPRSLSRNRKSNPYHGSMSEGADALAREYKSDALLQYPSSQRTSRRVSRPLEQEMFQRSLLQGGEKTDTISKFIDQYEGNYSSNASQSLLISTPEANGHQPAPSELYKEITEAERAETTGLTSGLGQFQFEFAQPEFSSGNENPPSSVEVDRAGPVTLAPHPGVPPPIPAPLAPAFQYDEDFDSLGRSGPSEISSKSPSYGDTRQLLQFSSQPAISPKDSMQAGPLVSSEYSQPGASSTPSEALEQAEDIFANAGSQPRNGGIPAIWSKRISSHNLLRSKSDDVLDEVQDWEELESYGLTGYEDEGPADWETVGNGSPRRGVRFSVGESLADYSSSGGSHSSRDSMGFSGSFPVYEEPPLEPGTFQYRHPAPLRNHSNPFASSPPLLPVGVSMPGATLGGIETYLHSSPPTSSTVPAFYGRSPDTYGSSTPRHEFLPFTPWATPYEMSEKETQELLASGPNDEILYEVDEDDAGQDDSFESHERSSSPMQPMRITIPTGTTTDGASSNLNTRERENSFDKLTMIGPKGNLTGTPQGTGMHDAGSSVADNSSPGAILDSSPLASPTSNQDGYQIFRSAATRNTNMHSEVEFGIDSSTSSVDCEGNGCYEALERRGSVNRIVPCVHTPPDMHKRAPSQATLFPQESPFPDPPRRASRMSWGSPITPRDPRRRGSRAAVPGQTKLRQMVLASSAQTLSSSDRSINDPRFFGVEHSARPSTSNTDTPLRHCASRPTLRTVFANEHSPHLLCPERALDPEEEEARRKLSWIIFAMFCVLPPTLILYRWMGDTVIINMTKGRFSHVSSKPKRIALGAGIAVNASIVAAILLPILIAHAAGSL</sequence>
<keyword evidence="2" id="KW-0812">Transmembrane</keyword>
<dbReference type="Proteomes" id="UP001140513">
    <property type="component" value="Unassembled WGS sequence"/>
</dbReference>
<organism evidence="3 4">
    <name type="scientific">Didymosphaeria variabile</name>
    <dbReference type="NCBI Taxonomy" id="1932322"/>
    <lineage>
        <taxon>Eukaryota</taxon>
        <taxon>Fungi</taxon>
        <taxon>Dikarya</taxon>
        <taxon>Ascomycota</taxon>
        <taxon>Pezizomycotina</taxon>
        <taxon>Dothideomycetes</taxon>
        <taxon>Pleosporomycetidae</taxon>
        <taxon>Pleosporales</taxon>
        <taxon>Massarineae</taxon>
        <taxon>Didymosphaeriaceae</taxon>
        <taxon>Didymosphaeria</taxon>
    </lineage>
</organism>
<feature type="region of interest" description="Disordered" evidence="1">
    <location>
        <begin position="1025"/>
        <end position="1102"/>
    </location>
</feature>